<dbReference type="Proteomes" id="UP000663870">
    <property type="component" value="Unassembled WGS sequence"/>
</dbReference>
<feature type="signal peptide" evidence="2">
    <location>
        <begin position="1"/>
        <end position="19"/>
    </location>
</feature>
<name>A0A819URC8_9BILA</name>
<feature type="region of interest" description="Disordered" evidence="1">
    <location>
        <begin position="62"/>
        <end position="122"/>
    </location>
</feature>
<dbReference type="EMBL" id="CAJNOO010004445">
    <property type="protein sequence ID" value="CAF1381469.1"/>
    <property type="molecule type" value="Genomic_DNA"/>
</dbReference>
<evidence type="ECO:0000313" key="8">
    <source>
        <dbReference type="EMBL" id="CAF4072706.1"/>
    </source>
</evidence>
<evidence type="ECO:0000313" key="10">
    <source>
        <dbReference type="Proteomes" id="UP000663836"/>
    </source>
</evidence>
<dbReference type="AlphaFoldDB" id="A0A819URC8"/>
<dbReference type="EMBL" id="CAJNOT010000890">
    <property type="protein sequence ID" value="CAF1103058.1"/>
    <property type="molecule type" value="Genomic_DNA"/>
</dbReference>
<dbReference type="EMBL" id="CAJNOU010006007">
    <property type="protein sequence ID" value="CAF1494389.1"/>
    <property type="molecule type" value="Genomic_DNA"/>
</dbReference>
<evidence type="ECO:0000313" key="4">
    <source>
        <dbReference type="EMBL" id="CAF1381469.1"/>
    </source>
</evidence>
<comment type="caution">
    <text evidence="9">The sequence shown here is derived from an EMBL/GenBank/DDBJ whole genome shotgun (WGS) entry which is preliminary data.</text>
</comment>
<gene>
    <name evidence="8" type="ORF">FNK824_LOCUS29905</name>
    <name evidence="9" type="ORF">JBS370_LOCUS31665</name>
    <name evidence="7" type="ORF">JXQ802_LOCUS51076</name>
    <name evidence="5" type="ORF">PYM288_LOCUS34866</name>
    <name evidence="4" type="ORF">RFH988_LOCUS33871</name>
    <name evidence="6" type="ORF">SEV965_LOCUS35743</name>
    <name evidence="3" type="ORF">ZHD862_LOCUS17703</name>
</gene>
<evidence type="ECO:0000256" key="2">
    <source>
        <dbReference type="SAM" id="SignalP"/>
    </source>
</evidence>
<evidence type="ECO:0000313" key="11">
    <source>
        <dbReference type="Proteomes" id="UP000663870"/>
    </source>
</evidence>
<organism evidence="9 10">
    <name type="scientific">Rotaria sordida</name>
    <dbReference type="NCBI Taxonomy" id="392033"/>
    <lineage>
        <taxon>Eukaryota</taxon>
        <taxon>Metazoa</taxon>
        <taxon>Spiralia</taxon>
        <taxon>Gnathifera</taxon>
        <taxon>Rotifera</taxon>
        <taxon>Eurotatoria</taxon>
        <taxon>Bdelloidea</taxon>
        <taxon>Philodinida</taxon>
        <taxon>Philodinidae</taxon>
        <taxon>Rotaria</taxon>
    </lineage>
</organism>
<dbReference type="EMBL" id="CAJOBD010007944">
    <property type="protein sequence ID" value="CAF4099503.1"/>
    <property type="molecule type" value="Genomic_DNA"/>
</dbReference>
<dbReference type="Proteomes" id="UP000663854">
    <property type="component" value="Unassembled WGS sequence"/>
</dbReference>
<evidence type="ECO:0000313" key="3">
    <source>
        <dbReference type="EMBL" id="CAF1103058.1"/>
    </source>
</evidence>
<dbReference type="EMBL" id="CAJNOH010005585">
    <property type="protein sequence ID" value="CAF1402143.1"/>
    <property type="molecule type" value="Genomic_DNA"/>
</dbReference>
<dbReference type="Proteomes" id="UP000663836">
    <property type="component" value="Unassembled WGS sequence"/>
</dbReference>
<sequence>MHTYLTIISFILFIYVISGRPNLLSSSEDDSNEIQLPTNLRNLNRLLFISRLRTFLNDNNEDKETIVRHKSDDDDQQTKPEIIDDKSSSEDDTNEIDHKNVPVKNIKEEVHSVKDKNAKDID</sequence>
<feature type="chain" id="PRO_5036236134" evidence="2">
    <location>
        <begin position="20"/>
        <end position="122"/>
    </location>
</feature>
<evidence type="ECO:0000256" key="1">
    <source>
        <dbReference type="SAM" id="MobiDB-lite"/>
    </source>
</evidence>
<dbReference type="Proteomes" id="UP000663864">
    <property type="component" value="Unassembled WGS sequence"/>
</dbReference>
<keyword evidence="11" id="KW-1185">Reference proteome</keyword>
<dbReference type="Proteomes" id="UP000663889">
    <property type="component" value="Unassembled WGS sequence"/>
</dbReference>
<evidence type="ECO:0000313" key="7">
    <source>
        <dbReference type="EMBL" id="CAF1624985.1"/>
    </source>
</evidence>
<proteinExistence type="predicted"/>
<reference evidence="9" key="1">
    <citation type="submission" date="2021-02" db="EMBL/GenBank/DDBJ databases">
        <authorList>
            <person name="Nowell W R."/>
        </authorList>
    </citation>
    <scope>NUCLEOTIDE SEQUENCE</scope>
</reference>
<dbReference type="Proteomes" id="UP000663874">
    <property type="component" value="Unassembled WGS sequence"/>
</dbReference>
<accession>A0A819URC8</accession>
<evidence type="ECO:0000313" key="9">
    <source>
        <dbReference type="EMBL" id="CAF4099503.1"/>
    </source>
</evidence>
<dbReference type="EMBL" id="CAJOBE010008902">
    <property type="protein sequence ID" value="CAF4072706.1"/>
    <property type="molecule type" value="Genomic_DNA"/>
</dbReference>
<evidence type="ECO:0000313" key="6">
    <source>
        <dbReference type="EMBL" id="CAF1494389.1"/>
    </source>
</evidence>
<dbReference type="Proteomes" id="UP000663882">
    <property type="component" value="Unassembled WGS sequence"/>
</dbReference>
<dbReference type="EMBL" id="CAJNOL010007092">
    <property type="protein sequence ID" value="CAF1624985.1"/>
    <property type="molecule type" value="Genomic_DNA"/>
</dbReference>
<keyword evidence="2" id="KW-0732">Signal</keyword>
<evidence type="ECO:0000313" key="5">
    <source>
        <dbReference type="EMBL" id="CAF1402143.1"/>
    </source>
</evidence>
<protein>
    <submittedName>
        <fullName evidence="9">Uncharacterized protein</fullName>
    </submittedName>
</protein>